<evidence type="ECO:0000313" key="1">
    <source>
        <dbReference type="EMBL" id="GAF95694.1"/>
    </source>
</evidence>
<accession>X0TR22</accession>
<sequence>VNSLLQLDKTDGNDVDIGIDSNLVFEDVTSAGNITALVTGPNIQAANTVSQIGTPVTNWISTTNPLALITGRDQETDAELRARARATFAGAGLATIDAIIRTILQVNGVSYTDVIESTFTFPVVGQPVGSINTVVVGGSNIDVAQGLLESRAAGVETFGAITESAVDINGLSRDVNFDRPTLIPNDGLGIYVEVRFDLFDDEIFPTPESVGIQAIKDAIVEYGNNLGNGIDVDPGRFFGTIYNSVAGIAGLTVEMSAVDAGSVSPSVISIAANEISVFVDNA</sequence>
<dbReference type="EMBL" id="BARS01015905">
    <property type="protein sequence ID" value="GAF95694.1"/>
    <property type="molecule type" value="Genomic_DNA"/>
</dbReference>
<dbReference type="AlphaFoldDB" id="X0TR22"/>
<protein>
    <submittedName>
        <fullName evidence="1">Uncharacterized protein</fullName>
    </submittedName>
</protein>
<proteinExistence type="predicted"/>
<reference evidence="1" key="1">
    <citation type="journal article" date="2014" name="Front. Microbiol.">
        <title>High frequency of phylogenetically diverse reductive dehalogenase-homologous genes in deep subseafloor sedimentary metagenomes.</title>
        <authorList>
            <person name="Kawai M."/>
            <person name="Futagami T."/>
            <person name="Toyoda A."/>
            <person name="Takaki Y."/>
            <person name="Nishi S."/>
            <person name="Hori S."/>
            <person name="Arai W."/>
            <person name="Tsubouchi T."/>
            <person name="Morono Y."/>
            <person name="Uchiyama I."/>
            <person name="Ito T."/>
            <person name="Fujiyama A."/>
            <person name="Inagaki F."/>
            <person name="Takami H."/>
        </authorList>
    </citation>
    <scope>NUCLEOTIDE SEQUENCE</scope>
    <source>
        <strain evidence="1">Expedition CK06-06</strain>
    </source>
</reference>
<gene>
    <name evidence="1" type="ORF">S01H1_26253</name>
</gene>
<feature type="non-terminal residue" evidence="1">
    <location>
        <position position="1"/>
    </location>
</feature>
<feature type="non-terminal residue" evidence="1">
    <location>
        <position position="282"/>
    </location>
</feature>
<name>X0TR22_9ZZZZ</name>
<comment type="caution">
    <text evidence="1">The sequence shown here is derived from an EMBL/GenBank/DDBJ whole genome shotgun (WGS) entry which is preliminary data.</text>
</comment>
<organism evidence="1">
    <name type="scientific">marine sediment metagenome</name>
    <dbReference type="NCBI Taxonomy" id="412755"/>
    <lineage>
        <taxon>unclassified sequences</taxon>
        <taxon>metagenomes</taxon>
        <taxon>ecological metagenomes</taxon>
    </lineage>
</organism>